<dbReference type="Gene3D" id="3.30.360.10">
    <property type="entry name" value="Dihydrodipicolinate Reductase, domain 2"/>
    <property type="match status" value="1"/>
</dbReference>
<protein>
    <submittedName>
        <fullName evidence="3">D-galactose 1-dehydrogenase</fullName>
        <ecNumber evidence="3">1.1.1.48</ecNumber>
    </submittedName>
</protein>
<dbReference type="Pfam" id="PF22725">
    <property type="entry name" value="GFO_IDH_MocA_C3"/>
    <property type="match status" value="1"/>
</dbReference>
<dbReference type="InterPro" id="IPR000683">
    <property type="entry name" value="Gfo/Idh/MocA-like_OxRdtase_N"/>
</dbReference>
<keyword evidence="3" id="KW-0560">Oxidoreductase</keyword>
<comment type="caution">
    <text evidence="3">The sequence shown here is derived from an EMBL/GenBank/DDBJ whole genome shotgun (WGS) entry which is preliminary data.</text>
</comment>
<evidence type="ECO:0000259" key="2">
    <source>
        <dbReference type="Pfam" id="PF22725"/>
    </source>
</evidence>
<feature type="domain" description="Gfo/Idh/MocA-like oxidoreductase N-terminal" evidence="1">
    <location>
        <begin position="29"/>
        <end position="128"/>
    </location>
</feature>
<evidence type="ECO:0000313" key="3">
    <source>
        <dbReference type="EMBL" id="GAL89476.1"/>
    </source>
</evidence>
<keyword evidence="4" id="KW-1185">Reference proteome</keyword>
<reference evidence="4" key="1">
    <citation type="journal article" date="2014" name="Genome Announc.">
        <title>Draft Genome Sequence of Marine Flavobacterium Jejuia pallidilutea Strain 11shimoA1 and Pigmentation Mutants.</title>
        <authorList>
            <person name="Takatani N."/>
            <person name="Nakanishi M."/>
            <person name="Meirelles P."/>
            <person name="Mino S."/>
            <person name="Suda W."/>
            <person name="Oshima K."/>
            <person name="Hattori M."/>
            <person name="Ohkuma M."/>
            <person name="Hosokawa M."/>
            <person name="Miyashita K."/>
            <person name="Thompson F.L."/>
            <person name="Niwa A."/>
            <person name="Sawabe T."/>
            <person name="Sawabe T."/>
        </authorList>
    </citation>
    <scope>NUCLEOTIDE SEQUENCE [LARGE SCALE GENOMIC DNA]</scope>
    <source>
        <strain evidence="4">JCM 19538</strain>
    </source>
</reference>
<dbReference type="EC" id="1.1.1.48" evidence="3"/>
<gene>
    <name evidence="3" type="ORF">JCM19538_1713</name>
</gene>
<dbReference type="Proteomes" id="UP000030184">
    <property type="component" value="Unassembled WGS sequence"/>
</dbReference>
<dbReference type="PANTHER" id="PTHR43377">
    <property type="entry name" value="BILIVERDIN REDUCTASE A"/>
    <property type="match status" value="1"/>
</dbReference>
<name>A0A098LRE8_9FLAO</name>
<dbReference type="Gene3D" id="3.40.50.720">
    <property type="entry name" value="NAD(P)-binding Rossmann-like Domain"/>
    <property type="match status" value="1"/>
</dbReference>
<dbReference type="SUPFAM" id="SSF55347">
    <property type="entry name" value="Glyceraldehyde-3-phosphate dehydrogenase-like, C-terminal domain"/>
    <property type="match status" value="1"/>
</dbReference>
<organism evidence="3 4">
    <name type="scientific">Jejuia pallidilutea</name>
    <dbReference type="NCBI Taxonomy" id="504487"/>
    <lineage>
        <taxon>Bacteria</taxon>
        <taxon>Pseudomonadati</taxon>
        <taxon>Bacteroidota</taxon>
        <taxon>Flavobacteriia</taxon>
        <taxon>Flavobacteriales</taxon>
        <taxon>Flavobacteriaceae</taxon>
        <taxon>Jejuia</taxon>
    </lineage>
</organism>
<dbReference type="SUPFAM" id="SSF51735">
    <property type="entry name" value="NAD(P)-binding Rossmann-fold domains"/>
    <property type="match status" value="1"/>
</dbReference>
<dbReference type="Pfam" id="PF01408">
    <property type="entry name" value="GFO_IDH_MocA"/>
    <property type="match status" value="1"/>
</dbReference>
<dbReference type="InterPro" id="IPR036291">
    <property type="entry name" value="NAD(P)-bd_dom_sf"/>
</dbReference>
<evidence type="ECO:0000259" key="1">
    <source>
        <dbReference type="Pfam" id="PF01408"/>
    </source>
</evidence>
<feature type="domain" description="GFO/IDH/MocA-like oxidoreductase" evidence="2">
    <location>
        <begin position="147"/>
        <end position="267"/>
    </location>
</feature>
<dbReference type="GO" id="GO:0000166">
    <property type="term" value="F:nucleotide binding"/>
    <property type="evidence" value="ECO:0007669"/>
    <property type="project" value="InterPro"/>
</dbReference>
<sequence>MVDAQNKKLNLGVDGLTHGHVVWVFKHKDTTTFNLVGIAEPNRELAEKMSKQFGFSMDIVYPTLEEMIANTKPEAVAAFNSTIEHLNTVQVCVPKGIHVMVEKPLAVNYKMAEKMANLAQKYNIHLITNYETTWYPSNQFVNQMLNEDKKIGKPRRIIVSDGHWGPKEINVGKEFLDWLVDPVKNGGGAIVDFGCYGANLITWLRNGKMPNYVYATASTFKPDVYTKIDDDATILLEYDDMVGVVQPSWNWPFSRKDIEVYGETGYVISHDHANVSYKLERRKPEETKTLEDRVKPNNNAFDFFKSVVKGEIVLGKNDLSGLNNNLKVVKILDAARKSAITGKKVKIE</sequence>
<dbReference type="GO" id="GO:0019151">
    <property type="term" value="F:galactose 1-dehydrogenase activity"/>
    <property type="evidence" value="ECO:0007669"/>
    <property type="project" value="UniProtKB-EC"/>
</dbReference>
<dbReference type="EMBL" id="BBNY01000010">
    <property type="protein sequence ID" value="GAL89476.1"/>
    <property type="molecule type" value="Genomic_DNA"/>
</dbReference>
<accession>A0A098LRE8</accession>
<dbReference type="InterPro" id="IPR055170">
    <property type="entry name" value="GFO_IDH_MocA-like_dom"/>
</dbReference>
<dbReference type="AlphaFoldDB" id="A0A098LRE8"/>
<proteinExistence type="predicted"/>
<dbReference type="InterPro" id="IPR051450">
    <property type="entry name" value="Gfo/Idh/MocA_Oxidoreductases"/>
</dbReference>
<evidence type="ECO:0000313" key="4">
    <source>
        <dbReference type="Proteomes" id="UP000030184"/>
    </source>
</evidence>
<dbReference type="PANTHER" id="PTHR43377:SF1">
    <property type="entry name" value="BILIVERDIN REDUCTASE A"/>
    <property type="match status" value="1"/>
</dbReference>